<organism evidence="4 5">
    <name type="scientific">Rhodovulum marinum</name>
    <dbReference type="NCBI Taxonomy" id="320662"/>
    <lineage>
        <taxon>Bacteria</taxon>
        <taxon>Pseudomonadati</taxon>
        <taxon>Pseudomonadota</taxon>
        <taxon>Alphaproteobacteria</taxon>
        <taxon>Rhodobacterales</taxon>
        <taxon>Paracoccaceae</taxon>
        <taxon>Rhodovulum</taxon>
    </lineage>
</organism>
<dbReference type="RefSeq" id="WP_132461106.1">
    <property type="nucleotide sequence ID" value="NZ_SLXP01000002.1"/>
</dbReference>
<evidence type="ECO:0000313" key="4">
    <source>
        <dbReference type="EMBL" id="TCP43269.1"/>
    </source>
</evidence>
<dbReference type="Proteomes" id="UP000294835">
    <property type="component" value="Unassembled WGS sequence"/>
</dbReference>
<dbReference type="Gene3D" id="1.25.40.20">
    <property type="entry name" value="Ankyrin repeat-containing domain"/>
    <property type="match status" value="2"/>
</dbReference>
<dbReference type="PROSITE" id="PS50088">
    <property type="entry name" value="ANK_REPEAT"/>
    <property type="match status" value="1"/>
</dbReference>
<keyword evidence="1" id="KW-0677">Repeat</keyword>
<evidence type="ECO:0000256" key="3">
    <source>
        <dbReference type="PROSITE-ProRule" id="PRU00023"/>
    </source>
</evidence>
<dbReference type="Pfam" id="PF12796">
    <property type="entry name" value="Ank_2"/>
    <property type="match status" value="1"/>
</dbReference>
<dbReference type="PROSITE" id="PS50297">
    <property type="entry name" value="ANK_REP_REGION"/>
    <property type="match status" value="1"/>
</dbReference>
<protein>
    <submittedName>
        <fullName evidence="4">Ankyrin repeat protein</fullName>
    </submittedName>
</protein>
<dbReference type="AlphaFoldDB" id="A0A4R2Q4A3"/>
<dbReference type="PANTHER" id="PTHR24180">
    <property type="entry name" value="CYCLIN-DEPENDENT KINASE INHIBITOR 2C-RELATED"/>
    <property type="match status" value="1"/>
</dbReference>
<sequence length="344" mass="37013">MSVDFTELLTRLESAARRGAFDEFELLLREAEAAIAALPPEAQAESATGRRAIAAARDQLVHSPQFLKENELLGDALLAAETRGETGRARRLSDALYRRGKTIMATLRHPEDQAEALSGPARALFAAIAAGDVAAARAHLAGLDINARHGPLEETALYHALSVERRSLAMVHMLLAEGADPNAGMTEGYRPLHAVAAYPWGWESAATKALLADALVAAGADTEARTNGWGWTPLHRAVLEGQADELEALLRAGADPNAPFDGRSEPWFTAGRLPLQIAGHDTAKVRLLLEYGADPRRPDALGEDTATYLRSLIAEHIAHRAEEDAQREGLESSLALVRGWPSRT</sequence>
<dbReference type="InterPro" id="IPR002110">
    <property type="entry name" value="Ankyrin_rpt"/>
</dbReference>
<evidence type="ECO:0000313" key="5">
    <source>
        <dbReference type="Proteomes" id="UP000294835"/>
    </source>
</evidence>
<dbReference type="OrthoDB" id="928522at2"/>
<accession>A0A4R2Q4A3</accession>
<keyword evidence="5" id="KW-1185">Reference proteome</keyword>
<feature type="repeat" description="ANK" evidence="3">
    <location>
        <begin position="229"/>
        <end position="261"/>
    </location>
</feature>
<proteinExistence type="predicted"/>
<dbReference type="EMBL" id="SLXP01000002">
    <property type="protein sequence ID" value="TCP43269.1"/>
    <property type="molecule type" value="Genomic_DNA"/>
</dbReference>
<name>A0A4R2Q4A3_9RHOB</name>
<reference evidence="4 5" key="1">
    <citation type="submission" date="2019-03" db="EMBL/GenBank/DDBJ databases">
        <title>Genomic Encyclopedia of Type Strains, Phase IV (KMG-IV): sequencing the most valuable type-strain genomes for metagenomic binning, comparative biology and taxonomic classification.</title>
        <authorList>
            <person name="Goeker M."/>
        </authorList>
    </citation>
    <scope>NUCLEOTIDE SEQUENCE [LARGE SCALE GENOMIC DNA]</scope>
    <source>
        <strain evidence="4 5">DSM 18063</strain>
    </source>
</reference>
<evidence type="ECO:0000256" key="1">
    <source>
        <dbReference type="ARBA" id="ARBA00022737"/>
    </source>
</evidence>
<dbReference type="PANTHER" id="PTHR24180:SF45">
    <property type="entry name" value="POLY [ADP-RIBOSE] POLYMERASE TANKYRASE"/>
    <property type="match status" value="1"/>
</dbReference>
<evidence type="ECO:0000256" key="2">
    <source>
        <dbReference type="ARBA" id="ARBA00023043"/>
    </source>
</evidence>
<gene>
    <name evidence="4" type="ORF">EV662_102467</name>
</gene>
<comment type="caution">
    <text evidence="4">The sequence shown here is derived from an EMBL/GenBank/DDBJ whole genome shotgun (WGS) entry which is preliminary data.</text>
</comment>
<dbReference type="SMART" id="SM00248">
    <property type="entry name" value="ANK"/>
    <property type="match status" value="4"/>
</dbReference>
<dbReference type="InterPro" id="IPR036770">
    <property type="entry name" value="Ankyrin_rpt-contain_sf"/>
</dbReference>
<dbReference type="InterPro" id="IPR051637">
    <property type="entry name" value="Ank_repeat_dom-contain_49"/>
</dbReference>
<dbReference type="SUPFAM" id="SSF48403">
    <property type="entry name" value="Ankyrin repeat"/>
    <property type="match status" value="1"/>
</dbReference>
<keyword evidence="2 3" id="KW-0040">ANK repeat</keyword>